<dbReference type="PANTHER" id="PTHR40061:SF1">
    <property type="entry name" value="SPORULATION PROTEIN YLMC-RELATED"/>
    <property type="match status" value="1"/>
</dbReference>
<dbReference type="Proteomes" id="UP000611762">
    <property type="component" value="Unassembled WGS sequence"/>
</dbReference>
<dbReference type="Gene3D" id="2.30.30.240">
    <property type="entry name" value="PRC-barrel domain"/>
    <property type="match status" value="1"/>
</dbReference>
<comment type="caution">
    <text evidence="2">The sequence shown here is derived from an EMBL/GenBank/DDBJ whole genome shotgun (WGS) entry which is preliminary data.</text>
</comment>
<dbReference type="InterPro" id="IPR014238">
    <property type="entry name" value="Spore_YlmC/YmxH"/>
</dbReference>
<evidence type="ECO:0000259" key="1">
    <source>
        <dbReference type="Pfam" id="PF05239"/>
    </source>
</evidence>
<accession>A0A926HV76</accession>
<dbReference type="InterPro" id="IPR027275">
    <property type="entry name" value="PRC-brl_dom"/>
</dbReference>
<dbReference type="EMBL" id="JACRSU010000003">
    <property type="protein sequence ID" value="MBC8541352.1"/>
    <property type="molecule type" value="Genomic_DNA"/>
</dbReference>
<dbReference type="AlphaFoldDB" id="A0A926HV76"/>
<name>A0A926HV76_9FIRM</name>
<dbReference type="RefSeq" id="WP_249313399.1">
    <property type="nucleotide sequence ID" value="NZ_JACRSU010000003.1"/>
</dbReference>
<dbReference type="PANTHER" id="PTHR40061">
    <property type="entry name" value="SPORULATION PROTEIN YLMC-RELATED"/>
    <property type="match status" value="1"/>
</dbReference>
<gene>
    <name evidence="2" type="ORF">H8698_10225</name>
</gene>
<dbReference type="NCBIfam" id="TIGR02888">
    <property type="entry name" value="spore_YlmC_YmxH"/>
    <property type="match status" value="1"/>
</dbReference>
<evidence type="ECO:0000313" key="3">
    <source>
        <dbReference type="Proteomes" id="UP000611762"/>
    </source>
</evidence>
<dbReference type="SUPFAM" id="SSF50346">
    <property type="entry name" value="PRC-barrel domain"/>
    <property type="match status" value="1"/>
</dbReference>
<protein>
    <submittedName>
        <fullName evidence="2">YlmC/YmxH family sporulation protein</fullName>
    </submittedName>
</protein>
<organism evidence="2 3">
    <name type="scientific">Congzhengia minquanensis</name>
    <dbReference type="NCBI Taxonomy" id="2763657"/>
    <lineage>
        <taxon>Bacteria</taxon>
        <taxon>Bacillati</taxon>
        <taxon>Bacillota</taxon>
        <taxon>Clostridia</taxon>
        <taxon>Eubacteriales</taxon>
        <taxon>Oscillospiraceae</taxon>
        <taxon>Congzhengia</taxon>
    </lineage>
</organism>
<reference evidence="2" key="1">
    <citation type="submission" date="2020-08" db="EMBL/GenBank/DDBJ databases">
        <title>Genome public.</title>
        <authorList>
            <person name="Liu C."/>
            <person name="Sun Q."/>
        </authorList>
    </citation>
    <scope>NUCLEOTIDE SEQUENCE</scope>
    <source>
        <strain evidence="2">H8</strain>
    </source>
</reference>
<sequence length="85" mass="9676">MYRAGELRQKEVINVNDASRMGYVSDVEVSLNKGEIEAIIVPGKMKLFNFGKSDDLVITWDKIKMIGDDVILVDMPPRMFDRGKK</sequence>
<dbReference type="Pfam" id="PF05239">
    <property type="entry name" value="PRC"/>
    <property type="match status" value="1"/>
</dbReference>
<keyword evidence="3" id="KW-1185">Reference proteome</keyword>
<dbReference type="InterPro" id="IPR011033">
    <property type="entry name" value="PRC_barrel-like_sf"/>
</dbReference>
<proteinExistence type="predicted"/>
<evidence type="ECO:0000313" key="2">
    <source>
        <dbReference type="EMBL" id="MBC8541352.1"/>
    </source>
</evidence>
<feature type="domain" description="PRC-barrel" evidence="1">
    <location>
        <begin position="2"/>
        <end position="75"/>
    </location>
</feature>